<sequence>MCDSVTGSHLEGEGGVMGRTCPPSHAGARPRPLASSRMWVLRLSPSCTCWETATSQVPPVCPWLCCGLQTLGADPCGWETRCHLCKRGKDTGPFQRKTWQELSQEYIASASLDPAVQDTIDVIEGRSWCHLLSRVRALCQSLLRDHFGKKDKNLVQALWSLKQSLEDCGRRSCAPMSESLVESVYMAVFGEYVQALVSHLQKQKPRKWGNLRDQVDTDTSSLYSVFREHGGPGLAEVRGPIMEPFLPGKDERSQVLDSWLASFSDRFPGFLSFPESHRPGHPVHRPGAHRSSPPAPKQTGRITQLQGVEGGGSGEEKALLLLLLIPPALDTVTKRSRSRVLLQGRQ</sequence>
<name>A0A6P3R9N2_PTEVA</name>
<feature type="region of interest" description="Disordered" evidence="1">
    <location>
        <begin position="274"/>
        <end position="310"/>
    </location>
</feature>
<organism evidence="2 3">
    <name type="scientific">Pteropus vampyrus</name>
    <name type="common">Large flying fox</name>
    <dbReference type="NCBI Taxonomy" id="132908"/>
    <lineage>
        <taxon>Eukaryota</taxon>
        <taxon>Metazoa</taxon>
        <taxon>Chordata</taxon>
        <taxon>Craniata</taxon>
        <taxon>Vertebrata</taxon>
        <taxon>Euteleostomi</taxon>
        <taxon>Mammalia</taxon>
        <taxon>Eutheria</taxon>
        <taxon>Laurasiatheria</taxon>
        <taxon>Chiroptera</taxon>
        <taxon>Yinpterochiroptera</taxon>
        <taxon>Pteropodoidea</taxon>
        <taxon>Pteropodidae</taxon>
        <taxon>Pteropodinae</taxon>
        <taxon>Pteropus</taxon>
    </lineage>
</organism>
<protein>
    <submittedName>
        <fullName evidence="3">Uncharacterized protein LOC105304439 isoform X1</fullName>
    </submittedName>
</protein>
<dbReference type="AlphaFoldDB" id="A0A6P3R9N2"/>
<evidence type="ECO:0000313" key="3">
    <source>
        <dbReference type="RefSeq" id="XP_011376798.1"/>
    </source>
</evidence>
<dbReference type="GeneID" id="105304439"/>
<accession>A0A6P3R9N2</accession>
<evidence type="ECO:0000313" key="2">
    <source>
        <dbReference type="Proteomes" id="UP000515202"/>
    </source>
</evidence>
<dbReference type="RefSeq" id="XP_011376798.1">
    <property type="nucleotide sequence ID" value="XM_011378496.2"/>
</dbReference>
<feature type="region of interest" description="Disordered" evidence="1">
    <location>
        <begin position="1"/>
        <end position="31"/>
    </location>
</feature>
<keyword evidence="2" id="KW-1185">Reference proteome</keyword>
<reference evidence="3" key="1">
    <citation type="submission" date="2025-08" db="UniProtKB">
        <authorList>
            <consortium name="RefSeq"/>
        </authorList>
    </citation>
    <scope>IDENTIFICATION</scope>
    <source>
        <tissue evidence="3">Kidney</tissue>
    </source>
</reference>
<dbReference type="KEGG" id="pvp:105304439"/>
<dbReference type="Proteomes" id="UP000515202">
    <property type="component" value="Unplaced"/>
</dbReference>
<feature type="compositionally biased region" description="Basic residues" evidence="1">
    <location>
        <begin position="279"/>
        <end position="288"/>
    </location>
</feature>
<evidence type="ECO:0000256" key="1">
    <source>
        <dbReference type="SAM" id="MobiDB-lite"/>
    </source>
</evidence>
<gene>
    <name evidence="3" type="primary">LOC105304439</name>
</gene>
<proteinExistence type="predicted"/>